<protein>
    <recommendedName>
        <fullName evidence="3">DUF4419 domain-containing protein</fullName>
    </recommendedName>
</protein>
<dbReference type="Proteomes" id="UP000184330">
    <property type="component" value="Unassembled WGS sequence"/>
</dbReference>
<accession>A0A1L7WJ32</accession>
<dbReference type="OrthoDB" id="9978173at2759"/>
<dbReference type="AlphaFoldDB" id="A0A1L7WJ32"/>
<gene>
    <name evidence="1" type="ORF">PAC_02666</name>
</gene>
<dbReference type="EMBL" id="FJOG01000003">
    <property type="protein sequence ID" value="CZR52789.1"/>
    <property type="molecule type" value="Genomic_DNA"/>
</dbReference>
<dbReference type="Pfam" id="PF14388">
    <property type="entry name" value="DUF4419"/>
    <property type="match status" value="1"/>
</dbReference>
<reference evidence="1 2" key="1">
    <citation type="submission" date="2016-03" db="EMBL/GenBank/DDBJ databases">
        <authorList>
            <person name="Ploux O."/>
        </authorList>
    </citation>
    <scope>NUCLEOTIDE SEQUENCE [LARGE SCALE GENOMIC DNA]</scope>
    <source>
        <strain evidence="1 2">UAMH 11012</strain>
    </source>
</reference>
<evidence type="ECO:0008006" key="3">
    <source>
        <dbReference type="Google" id="ProtNLM"/>
    </source>
</evidence>
<name>A0A1L7WJ32_9HELO</name>
<sequence length="421" mass="47213">MPGPVTIKPAPHGANEFSSKYRTAADNAAALLKGACSSEVKKIKNDHIIQTSFQDIKNGSNIYPRNNGFVDTAVDAYSNHQHLEIRAEDIWFSILSQLKIYINKHSEELRDMFVDHQGQKHLEILDLKDIQGDALWGIDWGKFSFKMSKMIANNIKDPSLREWILPQFTTTTKVDQAVASILMMATLQKFFTYGCGITCGLPSVTLLGQKSDWEKLATKAERLVTFGDEPKQWYELLKPILARFVLSFDAPDSEETKDFWQKIAHYSGGGSGPTYLSGWITAFCFWGGDGTSFHVPERNPGPGKEMFTMADPTPILQLDNARYHRVESDEVPPGWASVPVELNDDGLITPCTMVAGSVGMKVKSSGKELHGRAGETGLDTISIESGWWMYERKTDEELKTEKEAKAKEWEAKYGYPYYGED</sequence>
<evidence type="ECO:0000313" key="1">
    <source>
        <dbReference type="EMBL" id="CZR52789.1"/>
    </source>
</evidence>
<dbReference type="PANTHER" id="PTHR31252:SF11">
    <property type="entry name" value="DUF4419 DOMAIN-CONTAINING PROTEIN"/>
    <property type="match status" value="1"/>
</dbReference>
<dbReference type="PANTHER" id="PTHR31252">
    <property type="entry name" value="DUF4419 DOMAIN-CONTAINING PROTEIN"/>
    <property type="match status" value="1"/>
</dbReference>
<evidence type="ECO:0000313" key="2">
    <source>
        <dbReference type="Proteomes" id="UP000184330"/>
    </source>
</evidence>
<proteinExistence type="predicted"/>
<dbReference type="InterPro" id="IPR025533">
    <property type="entry name" value="DUF4419"/>
</dbReference>
<organism evidence="1 2">
    <name type="scientific">Phialocephala subalpina</name>
    <dbReference type="NCBI Taxonomy" id="576137"/>
    <lineage>
        <taxon>Eukaryota</taxon>
        <taxon>Fungi</taxon>
        <taxon>Dikarya</taxon>
        <taxon>Ascomycota</taxon>
        <taxon>Pezizomycotina</taxon>
        <taxon>Leotiomycetes</taxon>
        <taxon>Helotiales</taxon>
        <taxon>Mollisiaceae</taxon>
        <taxon>Phialocephala</taxon>
        <taxon>Phialocephala fortinii species complex</taxon>
    </lineage>
</organism>
<keyword evidence="2" id="KW-1185">Reference proteome</keyword>